<keyword evidence="4" id="KW-0808">Transferase</keyword>
<dbReference type="AlphaFoldDB" id="A0A1J5GEF0"/>
<dbReference type="InterPro" id="IPR004365">
    <property type="entry name" value="NA-bd_OB_tRNA"/>
</dbReference>
<dbReference type="InterPro" id="IPR003141">
    <property type="entry name" value="Pol/His_phosphatase_N"/>
</dbReference>
<comment type="subcellular location">
    <subcellularLocation>
        <location evidence="1">Cytoplasm</location>
    </subcellularLocation>
</comment>
<dbReference type="Gene3D" id="1.10.10.1600">
    <property type="entry name" value="Bacterial DNA polymerase III alpha subunit, thumb domain"/>
    <property type="match status" value="1"/>
</dbReference>
<evidence type="ECO:0000256" key="6">
    <source>
        <dbReference type="ARBA" id="ARBA00022705"/>
    </source>
</evidence>
<dbReference type="Pfam" id="PF17657">
    <property type="entry name" value="DNA_pol3_finger"/>
    <property type="match status" value="1"/>
</dbReference>
<dbReference type="Gene3D" id="2.40.50.140">
    <property type="entry name" value="Nucleic acid-binding proteins"/>
    <property type="match status" value="1"/>
</dbReference>
<gene>
    <name evidence="10" type="ORF">AUK42_03765</name>
</gene>
<dbReference type="GO" id="GO:0006260">
    <property type="term" value="P:DNA replication"/>
    <property type="evidence" value="ECO:0007669"/>
    <property type="project" value="UniProtKB-KW"/>
</dbReference>
<dbReference type="InterPro" id="IPR040982">
    <property type="entry name" value="DNA_pol3_finger"/>
</dbReference>
<name>A0A1J5GEF0_9BACT</name>
<organism evidence="10 11">
    <name type="scientific">Candidatus Infernicultor aquiphilus</name>
    <dbReference type="NCBI Taxonomy" id="1805029"/>
    <lineage>
        <taxon>Bacteria</taxon>
        <taxon>Pseudomonadati</taxon>
        <taxon>Atribacterota</taxon>
        <taxon>Candidatus Phoenicimicrobiia</taxon>
        <taxon>Candidatus Pheonicimicrobiales</taxon>
        <taxon>Candidatus Phoenicimicrobiaceae</taxon>
        <taxon>Candidatus Infernicultor</taxon>
    </lineage>
</organism>
<dbReference type="GO" id="GO:0005737">
    <property type="term" value="C:cytoplasm"/>
    <property type="evidence" value="ECO:0007669"/>
    <property type="project" value="UniProtKB-SubCell"/>
</dbReference>
<dbReference type="InterPro" id="IPR016195">
    <property type="entry name" value="Pol/histidinol_Pase-like"/>
</dbReference>
<dbReference type="InterPro" id="IPR012340">
    <property type="entry name" value="NA-bd_OB-fold"/>
</dbReference>
<dbReference type="NCBIfam" id="TIGR00594">
    <property type="entry name" value="polc"/>
    <property type="match status" value="1"/>
</dbReference>
<dbReference type="PANTHER" id="PTHR32294:SF0">
    <property type="entry name" value="DNA POLYMERASE III SUBUNIT ALPHA"/>
    <property type="match status" value="1"/>
</dbReference>
<evidence type="ECO:0000256" key="4">
    <source>
        <dbReference type="ARBA" id="ARBA00022679"/>
    </source>
</evidence>
<reference evidence="10 11" key="1">
    <citation type="journal article" date="2016" name="Environ. Microbiol.">
        <title>Genomic resolution of a cold subsurface aquifer community provides metabolic insights for novel microbes adapted to high CO concentrations.</title>
        <authorList>
            <person name="Probst A.J."/>
            <person name="Castelle C.J."/>
            <person name="Singh A."/>
            <person name="Brown C.T."/>
            <person name="Anantharaman K."/>
            <person name="Sharon I."/>
            <person name="Hug L.A."/>
            <person name="Burstein D."/>
            <person name="Emerson J.B."/>
            <person name="Thomas B.C."/>
            <person name="Banfield J.F."/>
        </authorList>
    </citation>
    <scope>NUCLEOTIDE SEQUENCE [LARGE SCALE GENOMIC DNA]</scope>
    <source>
        <strain evidence="10">CG2_30_33_13</strain>
    </source>
</reference>
<evidence type="ECO:0000259" key="9">
    <source>
        <dbReference type="SMART" id="SM00481"/>
    </source>
</evidence>
<dbReference type="SUPFAM" id="SSF89550">
    <property type="entry name" value="PHP domain-like"/>
    <property type="match status" value="1"/>
</dbReference>
<evidence type="ECO:0000256" key="8">
    <source>
        <dbReference type="ARBA" id="ARBA00049244"/>
    </source>
</evidence>
<dbReference type="Pfam" id="PF07733">
    <property type="entry name" value="DNA_pol3_alpha"/>
    <property type="match status" value="1"/>
</dbReference>
<dbReference type="EC" id="2.7.7.7" evidence="2"/>
<dbReference type="NCBIfam" id="NF004226">
    <property type="entry name" value="PRK05673.1"/>
    <property type="match status" value="1"/>
</dbReference>
<dbReference type="Gene3D" id="3.20.20.140">
    <property type="entry name" value="Metal-dependent hydrolases"/>
    <property type="match status" value="1"/>
</dbReference>
<dbReference type="Gene3D" id="1.10.150.870">
    <property type="match status" value="1"/>
</dbReference>
<dbReference type="NCBIfam" id="NF005298">
    <property type="entry name" value="PRK06826.1"/>
    <property type="match status" value="1"/>
</dbReference>
<evidence type="ECO:0000313" key="11">
    <source>
        <dbReference type="Proteomes" id="UP000182763"/>
    </source>
</evidence>
<evidence type="ECO:0000256" key="1">
    <source>
        <dbReference type="ARBA" id="ARBA00004496"/>
    </source>
</evidence>
<dbReference type="GO" id="GO:0003676">
    <property type="term" value="F:nucleic acid binding"/>
    <property type="evidence" value="ECO:0007669"/>
    <property type="project" value="InterPro"/>
</dbReference>
<keyword evidence="7" id="KW-0239">DNA-directed DNA polymerase</keyword>
<dbReference type="SUPFAM" id="SSF160975">
    <property type="entry name" value="AF1531-like"/>
    <property type="match status" value="1"/>
</dbReference>
<feature type="domain" description="Polymerase/histidinol phosphatase N-terminal" evidence="9">
    <location>
        <begin position="7"/>
        <end position="74"/>
    </location>
</feature>
<sequence>MWHANFVHLHVHSEYSLLDGACRITELVAQAKKHKMPALAITDHGVMYGVIQFYKEAIKQGIKPIIGCEMYLAPRSRFDKSSKNKETPFHLILLVKNNEGYRNLIKLVTLSYLEGFYYKPRIDQEILKEYSSGLIALSACLKGEIPQYILQKDIKKAKEVALNFIKIFGEDNFYLELQKNGIPEQEVVNENLVKISQELSIPVVASNDIHYIKKEDARAHEILLCIQTATNLDDPKRLKFATDEFYFNSPEEMNEKFSAIPQAIQNSVHIAEKCNLEINFRQAKLPEFKVPADYNTNSYLKELCYKGLKERFPEVTNELQERLEYELSVIKKMEFDPYFLIVWDFVRYAKEKGIMVGPGRGSSPGSLVAYCLKITNINPLVYGLLFERFLNPERISMPDFDIDFCYERREEVIEYVSKKYGKDKVAQIITFGTMAARAAVRDVGRALGIPYARVDTVAKMIPWEPNITIEKALKMESRIQELLKNDEEVKKLIETASSLEGLARHASTHAAGIVLSREPLTNYVPLQKNAEGEISTQYAMAELEELGLLKMDFLGLRTLTVISKSLEIIKHTRGEEVDINNLTLDDQKVYKMLSKGNCVGIFQLESEGMRDLVKRLKPESIEDITALLALYRPGPLGSGMIEDFINRKKGMVEIKYLHPRLESILKETYGVIVYQEQVMKIASELAGFSLGQADILRKAIGKKQKVVMEKQRELFMKGAQKNNLKKNTAAEIFDLINYFAGYGFNKSHSVSYAFISYQTAYLKTHYAVEYMTSLLTSIMGNNDKVALYIKECRDMNIEILPPDINQSLVNFTVVGEKVIRFGLAAIKNVGEKAIKNIIKERKKNSNFTSLHDFCQRVDLRIVNKRVIESLIKCGAFDSLGAKRSQLLAILDLALKDGQEYQKSQKNGQTSIFDLFKENNPNKTSNNYPDQLPDILEVSKKELLAMEKEMLGLYISYHPLHDYQDKLKKIITSTSAELANLPDKSKVILAGVIGNFKRKSTKNGNLMVFITLEDLEGTVEVIVFPKVYEESKELIKKDEMVIIEGGLDVTEGKRKIIAEKISLLDKYLENKKFISKEKAIKQDLSNQLHLEINSYYNNETNILIRLKEIFCSYPGKSQVVLHFKNKDKTLLHLIGEKYLVNISEKLKEEIGNILGKDKIWTEDVLKNDTDYD</sequence>
<dbReference type="GO" id="GO:0008408">
    <property type="term" value="F:3'-5' exonuclease activity"/>
    <property type="evidence" value="ECO:0007669"/>
    <property type="project" value="InterPro"/>
</dbReference>
<comment type="catalytic activity">
    <reaction evidence="8">
        <text>DNA(n) + a 2'-deoxyribonucleoside 5'-triphosphate = DNA(n+1) + diphosphate</text>
        <dbReference type="Rhea" id="RHEA:22508"/>
        <dbReference type="Rhea" id="RHEA-COMP:17339"/>
        <dbReference type="Rhea" id="RHEA-COMP:17340"/>
        <dbReference type="ChEBI" id="CHEBI:33019"/>
        <dbReference type="ChEBI" id="CHEBI:61560"/>
        <dbReference type="ChEBI" id="CHEBI:173112"/>
        <dbReference type="EC" id="2.7.7.7"/>
    </reaction>
</comment>
<dbReference type="PANTHER" id="PTHR32294">
    <property type="entry name" value="DNA POLYMERASE III SUBUNIT ALPHA"/>
    <property type="match status" value="1"/>
</dbReference>
<keyword evidence="6" id="KW-0235">DNA replication</keyword>
<dbReference type="InterPro" id="IPR041931">
    <property type="entry name" value="DNA_pol3_alpha_thumb_dom"/>
</dbReference>
<keyword evidence="5" id="KW-0548">Nucleotidyltransferase</keyword>
<evidence type="ECO:0000313" key="10">
    <source>
        <dbReference type="EMBL" id="OIP71149.1"/>
    </source>
</evidence>
<proteinExistence type="predicted"/>
<evidence type="ECO:0000256" key="3">
    <source>
        <dbReference type="ARBA" id="ARBA00019114"/>
    </source>
</evidence>
<comment type="caution">
    <text evidence="10">The sequence shown here is derived from an EMBL/GenBank/DDBJ whole genome shotgun (WGS) entry which is preliminary data.</text>
</comment>
<dbReference type="InterPro" id="IPR011708">
    <property type="entry name" value="DNA_pol3_alpha_NTPase_dom"/>
</dbReference>
<dbReference type="InterPro" id="IPR029460">
    <property type="entry name" value="DNAPol_HHH"/>
</dbReference>
<dbReference type="STRING" id="1805029.AUK42_03765"/>
<dbReference type="Pfam" id="PF01336">
    <property type="entry name" value="tRNA_anti-codon"/>
    <property type="match status" value="1"/>
</dbReference>
<dbReference type="Pfam" id="PF14579">
    <property type="entry name" value="HHH_6"/>
    <property type="match status" value="1"/>
</dbReference>
<dbReference type="InterPro" id="IPR004013">
    <property type="entry name" value="PHP_dom"/>
</dbReference>
<evidence type="ECO:0000256" key="7">
    <source>
        <dbReference type="ARBA" id="ARBA00022932"/>
    </source>
</evidence>
<dbReference type="EMBL" id="MNYY01000073">
    <property type="protein sequence ID" value="OIP71149.1"/>
    <property type="molecule type" value="Genomic_DNA"/>
</dbReference>
<dbReference type="CDD" id="cd04485">
    <property type="entry name" value="DnaE_OBF"/>
    <property type="match status" value="1"/>
</dbReference>
<evidence type="ECO:0000256" key="2">
    <source>
        <dbReference type="ARBA" id="ARBA00012417"/>
    </source>
</evidence>
<dbReference type="SMART" id="SM00481">
    <property type="entry name" value="POLIIIAc"/>
    <property type="match status" value="1"/>
</dbReference>
<dbReference type="CDD" id="cd12113">
    <property type="entry name" value="PHP_PolIIIA_DnaE3"/>
    <property type="match status" value="1"/>
</dbReference>
<dbReference type="GO" id="GO:0003887">
    <property type="term" value="F:DNA-directed DNA polymerase activity"/>
    <property type="evidence" value="ECO:0007669"/>
    <property type="project" value="UniProtKB-KW"/>
</dbReference>
<accession>A0A1J5GEF0</accession>
<dbReference type="InterPro" id="IPR004805">
    <property type="entry name" value="DnaE2/DnaE/PolC"/>
</dbReference>
<dbReference type="Pfam" id="PF02811">
    <property type="entry name" value="PHP"/>
    <property type="match status" value="1"/>
</dbReference>
<dbReference type="Proteomes" id="UP000182763">
    <property type="component" value="Unassembled WGS sequence"/>
</dbReference>
<protein>
    <recommendedName>
        <fullName evidence="3">DNA polymerase III subunit alpha</fullName>
        <ecNumber evidence="2">2.7.7.7</ecNumber>
    </recommendedName>
</protein>
<evidence type="ECO:0000256" key="5">
    <source>
        <dbReference type="ARBA" id="ARBA00022695"/>
    </source>
</evidence>